<comment type="caution">
    <text evidence="2">The sequence shown here is derived from an EMBL/GenBank/DDBJ whole genome shotgun (WGS) entry which is preliminary data.</text>
</comment>
<dbReference type="InterPro" id="IPR038750">
    <property type="entry name" value="YczE/YyaS-like"/>
</dbReference>
<evidence type="ECO:0000256" key="1">
    <source>
        <dbReference type="SAM" id="Phobius"/>
    </source>
</evidence>
<accession>A0ABW2NE12</accession>
<feature type="transmembrane region" description="Helical" evidence="1">
    <location>
        <begin position="7"/>
        <end position="29"/>
    </location>
</feature>
<keyword evidence="1" id="KW-0472">Membrane</keyword>
<feature type="transmembrane region" description="Helical" evidence="1">
    <location>
        <begin position="161"/>
        <end position="182"/>
    </location>
</feature>
<reference evidence="3" key="1">
    <citation type="journal article" date="2019" name="Int. J. Syst. Evol. Microbiol.">
        <title>The Global Catalogue of Microorganisms (GCM) 10K type strain sequencing project: providing services to taxonomists for standard genome sequencing and annotation.</title>
        <authorList>
            <consortium name="The Broad Institute Genomics Platform"/>
            <consortium name="The Broad Institute Genome Sequencing Center for Infectious Disease"/>
            <person name="Wu L."/>
            <person name="Ma J."/>
        </authorList>
    </citation>
    <scope>NUCLEOTIDE SEQUENCE [LARGE SCALE GENOMIC DNA]</scope>
    <source>
        <strain evidence="3">JCM 4738</strain>
    </source>
</reference>
<dbReference type="PANTHER" id="PTHR40078">
    <property type="entry name" value="INTEGRAL MEMBRANE PROTEIN-RELATED"/>
    <property type="match status" value="1"/>
</dbReference>
<evidence type="ECO:0000313" key="2">
    <source>
        <dbReference type="EMBL" id="MFC7364286.1"/>
    </source>
</evidence>
<name>A0ABW2NE12_9BACL</name>
<dbReference type="RefSeq" id="WP_157294559.1">
    <property type="nucleotide sequence ID" value="NZ_JBHTCT010000007.1"/>
</dbReference>
<feature type="transmembrane region" description="Helical" evidence="1">
    <location>
        <begin position="103"/>
        <end position="123"/>
    </location>
</feature>
<dbReference type="Proteomes" id="UP001596483">
    <property type="component" value="Unassembled WGS sequence"/>
</dbReference>
<dbReference type="PANTHER" id="PTHR40078:SF1">
    <property type="entry name" value="INTEGRAL MEMBRANE PROTEIN"/>
    <property type="match status" value="1"/>
</dbReference>
<protein>
    <submittedName>
        <fullName evidence="2">YitT family protein</fullName>
    </submittedName>
</protein>
<organism evidence="2 3">
    <name type="scientific">Bhargavaea changchunensis</name>
    <dbReference type="NCBI Taxonomy" id="2134037"/>
    <lineage>
        <taxon>Bacteria</taxon>
        <taxon>Bacillati</taxon>
        <taxon>Bacillota</taxon>
        <taxon>Bacilli</taxon>
        <taxon>Bacillales</taxon>
        <taxon>Caryophanaceae</taxon>
        <taxon>Bhargavaea</taxon>
    </lineage>
</organism>
<dbReference type="Pfam" id="PF19700">
    <property type="entry name" value="DUF6198"/>
    <property type="match status" value="1"/>
</dbReference>
<dbReference type="EMBL" id="JBHTCT010000007">
    <property type="protein sequence ID" value="MFC7364286.1"/>
    <property type="molecule type" value="Genomic_DNA"/>
</dbReference>
<feature type="transmembrane region" description="Helical" evidence="1">
    <location>
        <begin position="41"/>
        <end position="65"/>
    </location>
</feature>
<proteinExistence type="predicted"/>
<evidence type="ECO:0000313" key="3">
    <source>
        <dbReference type="Proteomes" id="UP001596483"/>
    </source>
</evidence>
<sequence>MASRVTIYLAGLFIAALGIALVILSAVGAGPWDAVAVGLNLHFGLTVGLWSILSQLLFTFLTFLLEKTRFRLESMLPIIIRGTFLDFWLYGALHGADLASSPALQWTSFALGLLLIGAGLGVYMEAGFPKTPIDGLMIAFSGRTGWSFSSARMLIEGTGAATAFFLGGPVALGTLLTALFLGKIIQIFNTKMKTLLETQSLHEQRL</sequence>
<gene>
    <name evidence="2" type="ORF">ACFQQH_03805</name>
</gene>
<keyword evidence="1" id="KW-1133">Transmembrane helix</keyword>
<keyword evidence="1" id="KW-0812">Transmembrane</keyword>
<keyword evidence="3" id="KW-1185">Reference proteome</keyword>